<reference evidence="2" key="1">
    <citation type="submission" date="2023-07" db="EMBL/GenBank/DDBJ databases">
        <authorList>
            <person name="Kim M."/>
        </authorList>
    </citation>
    <scope>NUCLEOTIDE SEQUENCE</scope>
    <source>
        <strain evidence="2">BIUV-7</strain>
    </source>
</reference>
<feature type="compositionally biased region" description="Acidic residues" evidence="1">
    <location>
        <begin position="36"/>
        <end position="49"/>
    </location>
</feature>
<keyword evidence="3" id="KW-1185">Reference proteome</keyword>
<feature type="region of interest" description="Disordered" evidence="1">
    <location>
        <begin position="36"/>
        <end position="58"/>
    </location>
</feature>
<organism evidence="2 3">
    <name type="scientific">Sphingomonas natans</name>
    <dbReference type="NCBI Taxonomy" id="3063330"/>
    <lineage>
        <taxon>Bacteria</taxon>
        <taxon>Pseudomonadati</taxon>
        <taxon>Pseudomonadota</taxon>
        <taxon>Alphaproteobacteria</taxon>
        <taxon>Sphingomonadales</taxon>
        <taxon>Sphingomonadaceae</taxon>
        <taxon>Sphingomonas</taxon>
    </lineage>
</organism>
<evidence type="ECO:0000313" key="3">
    <source>
        <dbReference type="Proteomes" id="UP001169764"/>
    </source>
</evidence>
<name>A0ABT8Y797_9SPHN</name>
<evidence type="ECO:0000256" key="1">
    <source>
        <dbReference type="SAM" id="MobiDB-lite"/>
    </source>
</evidence>
<sequence length="58" mass="6254">MIPDPELEKQLTDDIALEAATEGGELPTDVEAIEDDDAADLEEVQDEAPEERTEGGVQ</sequence>
<comment type="caution">
    <text evidence="2">The sequence shown here is derived from an EMBL/GenBank/DDBJ whole genome shotgun (WGS) entry which is preliminary data.</text>
</comment>
<dbReference type="RefSeq" id="WP_303541174.1">
    <property type="nucleotide sequence ID" value="NZ_JAUOTP010000003.1"/>
</dbReference>
<protein>
    <submittedName>
        <fullName evidence="2">Uncharacterized protein</fullName>
    </submittedName>
</protein>
<dbReference type="EMBL" id="JAUOTP010000003">
    <property type="protein sequence ID" value="MDO6414171.1"/>
    <property type="molecule type" value="Genomic_DNA"/>
</dbReference>
<gene>
    <name evidence="2" type="ORF">Q4F19_07240</name>
</gene>
<proteinExistence type="predicted"/>
<evidence type="ECO:0000313" key="2">
    <source>
        <dbReference type="EMBL" id="MDO6414171.1"/>
    </source>
</evidence>
<dbReference type="Proteomes" id="UP001169764">
    <property type="component" value="Unassembled WGS sequence"/>
</dbReference>
<accession>A0ABT8Y797</accession>